<dbReference type="RefSeq" id="WP_127197695.1">
    <property type="nucleotide sequence ID" value="NZ_RZNX01000001.1"/>
</dbReference>
<gene>
    <name evidence="1" type="ORF">EJP77_03090</name>
</gene>
<dbReference type="Proteomes" id="UP000272464">
    <property type="component" value="Unassembled WGS sequence"/>
</dbReference>
<reference evidence="1 2" key="1">
    <citation type="submission" date="2018-12" db="EMBL/GenBank/DDBJ databases">
        <authorList>
            <person name="Sun L."/>
            <person name="Chen Z."/>
        </authorList>
    </citation>
    <scope>NUCLEOTIDE SEQUENCE [LARGE SCALE GENOMIC DNA]</scope>
    <source>
        <strain evidence="1 2">3-5-3</strain>
    </source>
</reference>
<keyword evidence="2" id="KW-1185">Reference proteome</keyword>
<dbReference type="AlphaFoldDB" id="A0A433XPK8"/>
<organism evidence="1 2">
    <name type="scientific">Paenibacillus zeisoli</name>
    <dbReference type="NCBI Taxonomy" id="2496267"/>
    <lineage>
        <taxon>Bacteria</taxon>
        <taxon>Bacillati</taxon>
        <taxon>Bacillota</taxon>
        <taxon>Bacilli</taxon>
        <taxon>Bacillales</taxon>
        <taxon>Paenibacillaceae</taxon>
        <taxon>Paenibacillus</taxon>
    </lineage>
</organism>
<proteinExistence type="predicted"/>
<sequence>MKARVLMLSTLLLAVVVLALIATPFVLEHDESSKTTFNANSKTATPNYGLIPGFFGGPVIEPFGNRNSGFPVLGGYGYVKLYFKNKSSSPVKVVVTHVKTNKTYIAKTIPGKGSYTWYSTGDYPHGVRSGKYTVLMSGVGNGTKPVDASWRGFTTNSTTMLK</sequence>
<comment type="caution">
    <text evidence="1">The sequence shown here is derived from an EMBL/GenBank/DDBJ whole genome shotgun (WGS) entry which is preliminary data.</text>
</comment>
<protein>
    <submittedName>
        <fullName evidence="1">Uncharacterized protein</fullName>
    </submittedName>
</protein>
<accession>A0A433XPK8</accession>
<dbReference type="EMBL" id="RZNX01000001">
    <property type="protein sequence ID" value="RUT35999.1"/>
    <property type="molecule type" value="Genomic_DNA"/>
</dbReference>
<evidence type="ECO:0000313" key="1">
    <source>
        <dbReference type="EMBL" id="RUT35999.1"/>
    </source>
</evidence>
<name>A0A433XPK8_9BACL</name>
<dbReference type="OrthoDB" id="2663545at2"/>
<evidence type="ECO:0000313" key="2">
    <source>
        <dbReference type="Proteomes" id="UP000272464"/>
    </source>
</evidence>